<keyword evidence="3" id="KW-0808">Transferase</keyword>
<dbReference type="OrthoDB" id="9790710at2"/>
<proteinExistence type="predicted"/>
<evidence type="ECO:0000259" key="1">
    <source>
        <dbReference type="Pfam" id="PF00534"/>
    </source>
</evidence>
<feature type="domain" description="Glycosyltransferase subfamily 4-like N-terminal" evidence="2">
    <location>
        <begin position="19"/>
        <end position="176"/>
    </location>
</feature>
<sequence>MGEHLKVALVTALLSPAAGGLASSVPSLARGLTRKGVDTHVVGVEDPEDPGAGSRWGQNVHSHVQPLRTPFRYAPDIGTTLASLRPDVVDVQGIWTYPSLANLRHHIGFGTPYVITPRGMLDPWARDHSRWKKALVRHLFEDQHLAKAFCLRATATMEAEHLRSFGLRNPIAVVPNSVSIPPLQGGSNPRPGMRRLLFLSRIHPKKGLPYLLRAWAAVEDARPDWELIIAGPDELNHTKEMQLYARKLNVSRVRWLGPIHGEAKSSLYAGADIFILPTHAENFGLVVAEALSHGVPAITTRNAPWSGLREYGCGWWIDLNDQTLRATLLQATELPRRALGEMGRKGRAWMEKDFGEEKLASNMLEVYSWVVKGDNLPSFVLT</sequence>
<dbReference type="EMBL" id="CP000146">
    <property type="protein sequence ID" value="ABA81566.2"/>
    <property type="molecule type" value="Genomic_DNA"/>
</dbReference>
<geneLocation type="plasmid" evidence="4">
    <name>pRS241c</name>
</geneLocation>
<feature type="domain" description="Glycosyl transferase family 1" evidence="1">
    <location>
        <begin position="194"/>
        <end position="335"/>
    </location>
</feature>
<gene>
    <name evidence="3" type="ORF">RSP_4093</name>
</gene>
<accession>Q3IV68</accession>
<keyword evidence="3" id="KW-0614">Plasmid</keyword>
<dbReference type="Pfam" id="PF00534">
    <property type="entry name" value="Glycos_transf_1"/>
    <property type="match status" value="1"/>
</dbReference>
<evidence type="ECO:0000259" key="2">
    <source>
        <dbReference type="Pfam" id="PF13579"/>
    </source>
</evidence>
<evidence type="ECO:0000313" key="4">
    <source>
        <dbReference type="Proteomes" id="UP000002703"/>
    </source>
</evidence>
<dbReference type="InterPro" id="IPR028098">
    <property type="entry name" value="Glyco_trans_4-like_N"/>
</dbReference>
<dbReference type="GO" id="GO:0016757">
    <property type="term" value="F:glycosyltransferase activity"/>
    <property type="evidence" value="ECO:0007669"/>
    <property type="project" value="InterPro"/>
</dbReference>
<dbReference type="EnsemblBacteria" id="ABA81566">
    <property type="protein sequence ID" value="ABA81566"/>
    <property type="gene ID" value="RSP_4093"/>
</dbReference>
<dbReference type="PANTHER" id="PTHR12526:SF637">
    <property type="entry name" value="GLYCOSYLTRANSFERASE EPSF-RELATED"/>
    <property type="match status" value="1"/>
</dbReference>
<dbReference type="CDD" id="cd03821">
    <property type="entry name" value="GT4_Bme6-like"/>
    <property type="match status" value="1"/>
</dbReference>
<dbReference type="Proteomes" id="UP000002703">
    <property type="component" value="Plasmid C"/>
</dbReference>
<dbReference type="AlphaFoldDB" id="Q3IV68"/>
<organism evidence="3 4">
    <name type="scientific">Cereibacter sphaeroides (strain ATCC 17023 / DSM 158 / JCM 6121 / CCUG 31486 / LMG 2827 / NBRC 12203 / NCIMB 8253 / ATH 2.4.1.)</name>
    <name type="common">Rhodobacter sphaeroides</name>
    <dbReference type="NCBI Taxonomy" id="272943"/>
    <lineage>
        <taxon>Bacteria</taxon>
        <taxon>Pseudomonadati</taxon>
        <taxon>Pseudomonadota</taxon>
        <taxon>Alphaproteobacteria</taxon>
        <taxon>Rhodobacterales</taxon>
        <taxon>Paracoccaceae</taxon>
        <taxon>Cereibacter</taxon>
    </lineage>
</organism>
<evidence type="ECO:0000313" key="3">
    <source>
        <dbReference type="EMBL" id="ABA81566.2"/>
    </source>
</evidence>
<dbReference type="Pfam" id="PF13579">
    <property type="entry name" value="Glyco_trans_4_4"/>
    <property type="match status" value="1"/>
</dbReference>
<name>Q3IV68_CERS4</name>
<dbReference type="SUPFAM" id="SSF53756">
    <property type="entry name" value="UDP-Glycosyltransferase/glycogen phosphorylase"/>
    <property type="match status" value="1"/>
</dbReference>
<dbReference type="PANTHER" id="PTHR12526">
    <property type="entry name" value="GLYCOSYLTRANSFERASE"/>
    <property type="match status" value="1"/>
</dbReference>
<dbReference type="InterPro" id="IPR001296">
    <property type="entry name" value="Glyco_trans_1"/>
</dbReference>
<dbReference type="Gene3D" id="3.40.50.2000">
    <property type="entry name" value="Glycogen Phosphorylase B"/>
    <property type="match status" value="2"/>
</dbReference>
<dbReference type="KEGG" id="rsp:RSP_4093"/>
<dbReference type="GeneID" id="3711965"/>
<protein>
    <submittedName>
        <fullName evidence="3">Glycosyl transferase, group 1</fullName>
    </submittedName>
</protein>
<reference evidence="4" key="1">
    <citation type="submission" date="2005-09" db="EMBL/GenBank/DDBJ databases">
        <title>Complete sequence of plasmid C of Rhodobacter sphaeroides 2.4.1.</title>
        <authorList>
            <person name="Copeland A."/>
            <person name="Lucas S."/>
            <person name="Lapidus A."/>
            <person name="Barry K."/>
            <person name="Detter J.C."/>
            <person name="Glavina T."/>
            <person name="Hammon N."/>
            <person name="Israni S."/>
            <person name="Pitluck S."/>
            <person name="Richardson P."/>
            <person name="Mackenzie C."/>
            <person name="Choudhary M."/>
            <person name="Larimer F."/>
            <person name="Hauser L.J."/>
            <person name="Land M."/>
            <person name="Donohue T.J."/>
            <person name="Kaplan S."/>
        </authorList>
    </citation>
    <scope>NUCLEOTIDE SEQUENCE [LARGE SCALE GENOMIC DNA]</scope>
    <source>
        <strain evidence="4">ATCC 17023 / DSM 158 / JCM 6121 / CCUG 31486 / LMG 2827 / NBRC 12203 / NCIMB 8253 / ATH 2.4.1.</strain>
        <plasmid evidence="4">pRS241c</plasmid>
    </source>
</reference>
<dbReference type="RefSeq" id="WP_227590683.1">
    <property type="nucleotide sequence ID" value="NC_007489.1"/>
</dbReference>
<keyword evidence="4" id="KW-1185">Reference proteome</keyword>